<name>A0ABN2JJ34_9ACTN</name>
<dbReference type="RefSeq" id="WP_211121345.1">
    <property type="nucleotide sequence ID" value="NZ_BAAALR010000122.1"/>
</dbReference>
<evidence type="ECO:0000313" key="3">
    <source>
        <dbReference type="EMBL" id="GAA1728969.1"/>
    </source>
</evidence>
<dbReference type="Pfam" id="PF02615">
    <property type="entry name" value="Ldh_2"/>
    <property type="match status" value="1"/>
</dbReference>
<dbReference type="Gene3D" id="3.30.1370.60">
    <property type="entry name" value="Hypothetical oxidoreductase yiak, domain 2"/>
    <property type="match status" value="1"/>
</dbReference>
<proteinExistence type="inferred from homology"/>
<comment type="similarity">
    <text evidence="1">Belongs to the LDH2/MDH2 oxidoreductase family.</text>
</comment>
<accession>A0ABN2JJ34</accession>
<dbReference type="Proteomes" id="UP001499947">
    <property type="component" value="Unassembled WGS sequence"/>
</dbReference>
<dbReference type="InterPro" id="IPR043143">
    <property type="entry name" value="Mal/L-sulf/L-lact_DH-like_NADP"/>
</dbReference>
<dbReference type="Gene3D" id="1.10.1530.10">
    <property type="match status" value="1"/>
</dbReference>
<evidence type="ECO:0000256" key="2">
    <source>
        <dbReference type="ARBA" id="ARBA00023002"/>
    </source>
</evidence>
<comment type="caution">
    <text evidence="3">The sequence shown here is derived from an EMBL/GenBank/DDBJ whole genome shotgun (WGS) entry which is preliminary data.</text>
</comment>
<dbReference type="EMBL" id="BAAALR010000122">
    <property type="protein sequence ID" value="GAA1728969.1"/>
    <property type="molecule type" value="Genomic_DNA"/>
</dbReference>
<sequence length="368" mass="37716">MSAEAGSRRLRAGALICFARSAFECVGMRSADAQIMAASLVEADVMGVRTHGLNRLESYLGQLRAGQVEVRPIEATVKEGPASVLTDAGGGFGAPVGIRTVEALMSKARFCGVALGAVRTVAHFGAAGFYTRHAARSGFLAVAASSSSASVVPFGGRGPRIGNSPISFATPGVEHPELVMDMALSTTSRGRIKLAADKGEDLPEGWAVDSSGAPTTDPEAALAGGVLPSGGHKGSALSLMVEMLASGLAGANLTQQINHAGFTSAAGREASSILDVTVGNFYLVIDADLFGDGTGVRERATAIANYVRASEPALHVDQVLAPGDIEAARAEQASHEGVSLSEPTLQSLARVADQLGIDFHPGDPRVEE</sequence>
<dbReference type="SUPFAM" id="SSF89733">
    <property type="entry name" value="L-sulfolactate dehydrogenase-like"/>
    <property type="match status" value="1"/>
</dbReference>
<dbReference type="InterPro" id="IPR036111">
    <property type="entry name" value="Mal/L-sulfo/L-lacto_DH-like_sf"/>
</dbReference>
<dbReference type="PANTHER" id="PTHR11091">
    <property type="entry name" value="OXIDOREDUCTASE-RELATED"/>
    <property type="match status" value="1"/>
</dbReference>
<dbReference type="InterPro" id="IPR003767">
    <property type="entry name" value="Malate/L-lactate_DH-like"/>
</dbReference>
<protein>
    <submittedName>
        <fullName evidence="3">Ldh family oxidoreductase</fullName>
    </submittedName>
</protein>
<evidence type="ECO:0000313" key="4">
    <source>
        <dbReference type="Proteomes" id="UP001499947"/>
    </source>
</evidence>
<organism evidence="3 4">
    <name type="scientific">Streptomyces yatensis</name>
    <dbReference type="NCBI Taxonomy" id="155177"/>
    <lineage>
        <taxon>Bacteria</taxon>
        <taxon>Bacillati</taxon>
        <taxon>Actinomycetota</taxon>
        <taxon>Actinomycetes</taxon>
        <taxon>Kitasatosporales</taxon>
        <taxon>Streptomycetaceae</taxon>
        <taxon>Streptomyces</taxon>
        <taxon>Streptomyces violaceusniger group</taxon>
    </lineage>
</organism>
<evidence type="ECO:0000256" key="1">
    <source>
        <dbReference type="ARBA" id="ARBA00006056"/>
    </source>
</evidence>
<keyword evidence="2" id="KW-0560">Oxidoreductase</keyword>
<reference evidence="3 4" key="1">
    <citation type="journal article" date="2019" name="Int. J. Syst. Evol. Microbiol.">
        <title>The Global Catalogue of Microorganisms (GCM) 10K type strain sequencing project: providing services to taxonomists for standard genome sequencing and annotation.</title>
        <authorList>
            <consortium name="The Broad Institute Genomics Platform"/>
            <consortium name="The Broad Institute Genome Sequencing Center for Infectious Disease"/>
            <person name="Wu L."/>
            <person name="Ma J."/>
        </authorList>
    </citation>
    <scope>NUCLEOTIDE SEQUENCE [LARGE SCALE GENOMIC DNA]</scope>
    <source>
        <strain evidence="3 4">JCM 13244</strain>
    </source>
</reference>
<gene>
    <name evidence="3" type="ORF">GCM10009680_82670</name>
</gene>
<dbReference type="PANTHER" id="PTHR11091:SF0">
    <property type="entry name" value="MALATE DEHYDROGENASE"/>
    <property type="match status" value="1"/>
</dbReference>
<dbReference type="InterPro" id="IPR043144">
    <property type="entry name" value="Mal/L-sulf/L-lact_DH-like_ah"/>
</dbReference>
<keyword evidence="4" id="KW-1185">Reference proteome</keyword>